<dbReference type="InterPro" id="IPR034466">
    <property type="entry name" value="Methyltransferase_Class_B"/>
</dbReference>
<dbReference type="KEGG" id="cbar:PATL70BA_0860"/>
<comment type="cofactor">
    <cofactor evidence="1">
        <name>[4Fe-4S] cluster</name>
        <dbReference type="ChEBI" id="CHEBI:49883"/>
    </cofactor>
</comment>
<keyword evidence="3" id="KW-0808">Transferase</keyword>
<dbReference type="InterPro" id="IPR058240">
    <property type="entry name" value="rSAM_sf"/>
</dbReference>
<evidence type="ECO:0000313" key="11">
    <source>
        <dbReference type="Proteomes" id="UP000279029"/>
    </source>
</evidence>
<sequence>MKILLIRPKPHKETIGLQSVMVCEPLELMTLAGVLMENGHEVRILDMILEKKGLDDHIRKFMPDLVGITGYISHIGIIKNYAKSIKAVSNEIIVAVGGVHATVCQEDFVDEHIDKVCTSDAAFYLYCGCKAPFDALPYRNLPKSYMEKYYYLFQNKCALIKTSYGCPYQCNFCFCKEITPYHARPIAEVIKELLTIGQEEVYIVDDDFLFDEKRLMTFIEEVKRHKIKKHYLVYGRADFIAKNDTLIGQLKDIGLSAVIVGIEAASQEELDSYNKKSLVTDNERAIAILQKYDIECYGTVILGIDWDKAHFDNLYAFIKKTGLIFVNLQPLTPMPGTGMLEAFSDQLIIPYEDHEKWDMAHLVVRPTRLSIRSYYLQILKLYYKITVTPSHIHYMFRRYGIATTMKLSVGAGKITWQYLKKIMKG</sequence>
<evidence type="ECO:0000256" key="3">
    <source>
        <dbReference type="ARBA" id="ARBA00022679"/>
    </source>
</evidence>
<keyword evidence="4" id="KW-0949">S-adenosyl-L-methionine</keyword>
<dbReference type="SUPFAM" id="SSF102114">
    <property type="entry name" value="Radical SAM enzymes"/>
    <property type="match status" value="1"/>
</dbReference>
<gene>
    <name evidence="10" type="ORF">PATL70BA_0860</name>
</gene>
<dbReference type="GO" id="GO:0051539">
    <property type="term" value="F:4 iron, 4 sulfur cluster binding"/>
    <property type="evidence" value="ECO:0007669"/>
    <property type="project" value="UniProtKB-KW"/>
</dbReference>
<dbReference type="Pfam" id="PF04055">
    <property type="entry name" value="Radical_SAM"/>
    <property type="match status" value="1"/>
</dbReference>
<keyword evidence="6" id="KW-0408">Iron</keyword>
<dbReference type="SFLD" id="SFLDG01082">
    <property type="entry name" value="B12-binding_domain_containing"/>
    <property type="match status" value="1"/>
</dbReference>
<evidence type="ECO:0000256" key="7">
    <source>
        <dbReference type="ARBA" id="ARBA00023014"/>
    </source>
</evidence>
<organism evidence="10 11">
    <name type="scientific">Petrocella atlantisensis</name>
    <dbReference type="NCBI Taxonomy" id="2173034"/>
    <lineage>
        <taxon>Bacteria</taxon>
        <taxon>Bacillati</taxon>
        <taxon>Bacillota</taxon>
        <taxon>Clostridia</taxon>
        <taxon>Lachnospirales</taxon>
        <taxon>Vallitaleaceae</taxon>
        <taxon>Petrocella</taxon>
    </lineage>
</organism>
<dbReference type="SMART" id="SM00729">
    <property type="entry name" value="Elp3"/>
    <property type="match status" value="1"/>
</dbReference>
<protein>
    <submittedName>
        <fullName evidence="10">B12-binding domain-containing radical SAM protein</fullName>
    </submittedName>
</protein>
<dbReference type="EMBL" id="LR130778">
    <property type="protein sequence ID" value="VDN46735.1"/>
    <property type="molecule type" value="Genomic_DNA"/>
</dbReference>
<reference evidence="10 11" key="1">
    <citation type="submission" date="2018-09" db="EMBL/GenBank/DDBJ databases">
        <authorList>
            <person name="Postec A."/>
        </authorList>
    </citation>
    <scope>NUCLEOTIDE SEQUENCE [LARGE SCALE GENOMIC DNA]</scope>
    <source>
        <strain evidence="10">70B-A</strain>
    </source>
</reference>
<proteinExistence type="predicted"/>
<keyword evidence="2" id="KW-0489">Methyltransferase</keyword>
<dbReference type="Proteomes" id="UP000279029">
    <property type="component" value="Chromosome"/>
</dbReference>
<dbReference type="PROSITE" id="PS51918">
    <property type="entry name" value="RADICAL_SAM"/>
    <property type="match status" value="1"/>
</dbReference>
<evidence type="ECO:0000313" key="10">
    <source>
        <dbReference type="EMBL" id="VDN46735.1"/>
    </source>
</evidence>
<dbReference type="Gene3D" id="3.40.50.280">
    <property type="entry name" value="Cobalamin-binding domain"/>
    <property type="match status" value="1"/>
</dbReference>
<evidence type="ECO:0000256" key="6">
    <source>
        <dbReference type="ARBA" id="ARBA00023004"/>
    </source>
</evidence>
<evidence type="ECO:0000256" key="1">
    <source>
        <dbReference type="ARBA" id="ARBA00001966"/>
    </source>
</evidence>
<evidence type="ECO:0000259" key="8">
    <source>
        <dbReference type="PROSITE" id="PS51332"/>
    </source>
</evidence>
<dbReference type="GO" id="GO:0046872">
    <property type="term" value="F:metal ion binding"/>
    <property type="evidence" value="ECO:0007669"/>
    <property type="project" value="UniProtKB-KW"/>
</dbReference>
<feature type="domain" description="Radical SAM core" evidence="9">
    <location>
        <begin position="152"/>
        <end position="372"/>
    </location>
</feature>
<dbReference type="InterPro" id="IPR023404">
    <property type="entry name" value="rSAM_horseshoe"/>
</dbReference>
<dbReference type="AlphaFoldDB" id="A0A3P7NV19"/>
<dbReference type="Pfam" id="PF02310">
    <property type="entry name" value="B12-binding"/>
    <property type="match status" value="1"/>
</dbReference>
<dbReference type="CDD" id="cd01335">
    <property type="entry name" value="Radical_SAM"/>
    <property type="match status" value="1"/>
</dbReference>
<dbReference type="InterPro" id="IPR007197">
    <property type="entry name" value="rSAM"/>
</dbReference>
<feature type="domain" description="B12-binding" evidence="8">
    <location>
        <begin position="7"/>
        <end position="139"/>
    </location>
</feature>
<evidence type="ECO:0000259" key="9">
    <source>
        <dbReference type="PROSITE" id="PS51918"/>
    </source>
</evidence>
<dbReference type="InterPro" id="IPR036724">
    <property type="entry name" value="Cobalamin-bd_sf"/>
</dbReference>
<dbReference type="InterPro" id="IPR006638">
    <property type="entry name" value="Elp3/MiaA/NifB-like_rSAM"/>
</dbReference>
<dbReference type="PANTHER" id="PTHR43409:SF7">
    <property type="entry name" value="BLL1977 PROTEIN"/>
    <property type="match status" value="1"/>
</dbReference>
<dbReference type="PROSITE" id="PS51332">
    <property type="entry name" value="B12_BINDING"/>
    <property type="match status" value="1"/>
</dbReference>
<evidence type="ECO:0000256" key="5">
    <source>
        <dbReference type="ARBA" id="ARBA00022723"/>
    </source>
</evidence>
<dbReference type="OrthoDB" id="9801424at2"/>
<dbReference type="SFLD" id="SFLDS00029">
    <property type="entry name" value="Radical_SAM"/>
    <property type="match status" value="1"/>
</dbReference>
<keyword evidence="11" id="KW-1185">Reference proteome</keyword>
<keyword evidence="7" id="KW-0411">Iron-sulfur</keyword>
<dbReference type="Gene3D" id="3.80.30.20">
    <property type="entry name" value="tm_1862 like domain"/>
    <property type="match status" value="1"/>
</dbReference>
<evidence type="ECO:0000256" key="4">
    <source>
        <dbReference type="ARBA" id="ARBA00022691"/>
    </source>
</evidence>
<dbReference type="RefSeq" id="WP_125136186.1">
    <property type="nucleotide sequence ID" value="NZ_LR130778.1"/>
</dbReference>
<dbReference type="SUPFAM" id="SSF52242">
    <property type="entry name" value="Cobalamin (vitamin B12)-binding domain"/>
    <property type="match status" value="1"/>
</dbReference>
<dbReference type="GO" id="GO:0031419">
    <property type="term" value="F:cobalamin binding"/>
    <property type="evidence" value="ECO:0007669"/>
    <property type="project" value="InterPro"/>
</dbReference>
<dbReference type="GO" id="GO:0003824">
    <property type="term" value="F:catalytic activity"/>
    <property type="evidence" value="ECO:0007669"/>
    <property type="project" value="InterPro"/>
</dbReference>
<accession>A0A3P7NV19</accession>
<keyword evidence="5" id="KW-0479">Metal-binding</keyword>
<dbReference type="GO" id="GO:0005829">
    <property type="term" value="C:cytosol"/>
    <property type="evidence" value="ECO:0007669"/>
    <property type="project" value="TreeGrafter"/>
</dbReference>
<dbReference type="SFLD" id="SFLDG01123">
    <property type="entry name" value="methyltransferase_(Class_B)"/>
    <property type="match status" value="1"/>
</dbReference>
<dbReference type="InterPro" id="IPR051198">
    <property type="entry name" value="BchE-like"/>
</dbReference>
<name>A0A3P7NV19_9FIRM</name>
<evidence type="ECO:0000256" key="2">
    <source>
        <dbReference type="ARBA" id="ARBA00022603"/>
    </source>
</evidence>
<dbReference type="InterPro" id="IPR006158">
    <property type="entry name" value="Cobalamin-bd"/>
</dbReference>
<dbReference type="PANTHER" id="PTHR43409">
    <property type="entry name" value="ANAEROBIC MAGNESIUM-PROTOPORPHYRIN IX MONOMETHYL ESTER CYCLASE-RELATED"/>
    <property type="match status" value="1"/>
</dbReference>